<keyword evidence="3" id="KW-1185">Reference proteome</keyword>
<evidence type="ECO:0000256" key="1">
    <source>
        <dbReference type="SAM" id="SignalP"/>
    </source>
</evidence>
<feature type="chain" id="PRO_5011978999" evidence="1">
    <location>
        <begin position="19"/>
        <end position="169"/>
    </location>
</feature>
<feature type="signal peptide" evidence="1">
    <location>
        <begin position="1"/>
        <end position="18"/>
    </location>
</feature>
<organism evidence="2 3">
    <name type="scientific">Aspergillus brasiliensis (strain CBS 101740 / IMI 381727 / IBT 21946)</name>
    <dbReference type="NCBI Taxonomy" id="767769"/>
    <lineage>
        <taxon>Eukaryota</taxon>
        <taxon>Fungi</taxon>
        <taxon>Dikarya</taxon>
        <taxon>Ascomycota</taxon>
        <taxon>Pezizomycotina</taxon>
        <taxon>Eurotiomycetes</taxon>
        <taxon>Eurotiomycetidae</taxon>
        <taxon>Eurotiales</taxon>
        <taxon>Aspergillaceae</taxon>
        <taxon>Aspergillus</taxon>
        <taxon>Aspergillus subgen. Circumdati</taxon>
    </lineage>
</organism>
<dbReference type="OrthoDB" id="10462262at2759"/>
<dbReference type="VEuPathDB" id="FungiDB:ASPBRDRAFT_54280"/>
<evidence type="ECO:0000313" key="2">
    <source>
        <dbReference type="EMBL" id="OJJ72437.1"/>
    </source>
</evidence>
<dbReference type="GeneID" id="93579693"/>
<dbReference type="Proteomes" id="UP000184499">
    <property type="component" value="Unassembled WGS sequence"/>
</dbReference>
<protein>
    <submittedName>
        <fullName evidence="2">Uncharacterized protein</fullName>
    </submittedName>
</protein>
<dbReference type="AlphaFoldDB" id="A0A1L9ULA3"/>
<dbReference type="RefSeq" id="XP_067479685.1">
    <property type="nucleotide sequence ID" value="XM_067627205.1"/>
</dbReference>
<name>A0A1L9ULA3_ASPBC</name>
<reference evidence="3" key="1">
    <citation type="journal article" date="2017" name="Genome Biol.">
        <title>Comparative genomics reveals high biological diversity and specific adaptations in the industrially and medically important fungal genus Aspergillus.</title>
        <authorList>
            <person name="de Vries R.P."/>
            <person name="Riley R."/>
            <person name="Wiebenga A."/>
            <person name="Aguilar-Osorio G."/>
            <person name="Amillis S."/>
            <person name="Uchima C.A."/>
            <person name="Anderluh G."/>
            <person name="Asadollahi M."/>
            <person name="Askin M."/>
            <person name="Barry K."/>
            <person name="Battaglia E."/>
            <person name="Bayram O."/>
            <person name="Benocci T."/>
            <person name="Braus-Stromeyer S.A."/>
            <person name="Caldana C."/>
            <person name="Canovas D."/>
            <person name="Cerqueira G.C."/>
            <person name="Chen F."/>
            <person name="Chen W."/>
            <person name="Choi C."/>
            <person name="Clum A."/>
            <person name="Dos Santos R.A."/>
            <person name="Damasio A.R."/>
            <person name="Diallinas G."/>
            <person name="Emri T."/>
            <person name="Fekete E."/>
            <person name="Flipphi M."/>
            <person name="Freyberg S."/>
            <person name="Gallo A."/>
            <person name="Gournas C."/>
            <person name="Habgood R."/>
            <person name="Hainaut M."/>
            <person name="Harispe M.L."/>
            <person name="Henrissat B."/>
            <person name="Hilden K.S."/>
            <person name="Hope R."/>
            <person name="Hossain A."/>
            <person name="Karabika E."/>
            <person name="Karaffa L."/>
            <person name="Karanyi Z."/>
            <person name="Krasevec N."/>
            <person name="Kuo A."/>
            <person name="Kusch H."/>
            <person name="LaButti K."/>
            <person name="Lagendijk E.L."/>
            <person name="Lapidus A."/>
            <person name="Levasseur A."/>
            <person name="Lindquist E."/>
            <person name="Lipzen A."/>
            <person name="Logrieco A.F."/>
            <person name="MacCabe A."/>
            <person name="Maekelae M.R."/>
            <person name="Malavazi I."/>
            <person name="Melin P."/>
            <person name="Meyer V."/>
            <person name="Mielnichuk N."/>
            <person name="Miskei M."/>
            <person name="Molnar A.P."/>
            <person name="Mule G."/>
            <person name="Ngan C.Y."/>
            <person name="Orejas M."/>
            <person name="Orosz E."/>
            <person name="Ouedraogo J.P."/>
            <person name="Overkamp K.M."/>
            <person name="Park H.-S."/>
            <person name="Perrone G."/>
            <person name="Piumi F."/>
            <person name="Punt P.J."/>
            <person name="Ram A.F."/>
            <person name="Ramon A."/>
            <person name="Rauscher S."/>
            <person name="Record E."/>
            <person name="Riano-Pachon D.M."/>
            <person name="Robert V."/>
            <person name="Roehrig J."/>
            <person name="Ruller R."/>
            <person name="Salamov A."/>
            <person name="Salih N.S."/>
            <person name="Samson R.A."/>
            <person name="Sandor E."/>
            <person name="Sanguinetti M."/>
            <person name="Schuetze T."/>
            <person name="Sepcic K."/>
            <person name="Shelest E."/>
            <person name="Sherlock G."/>
            <person name="Sophianopoulou V."/>
            <person name="Squina F.M."/>
            <person name="Sun H."/>
            <person name="Susca A."/>
            <person name="Todd R.B."/>
            <person name="Tsang A."/>
            <person name="Unkles S.E."/>
            <person name="van de Wiele N."/>
            <person name="van Rossen-Uffink D."/>
            <person name="Oliveira J.V."/>
            <person name="Vesth T.C."/>
            <person name="Visser J."/>
            <person name="Yu J.-H."/>
            <person name="Zhou M."/>
            <person name="Andersen M.R."/>
            <person name="Archer D.B."/>
            <person name="Baker S.E."/>
            <person name="Benoit I."/>
            <person name="Brakhage A.A."/>
            <person name="Braus G.H."/>
            <person name="Fischer R."/>
            <person name="Frisvad J.C."/>
            <person name="Goldman G.H."/>
            <person name="Houbraken J."/>
            <person name="Oakley B."/>
            <person name="Pocsi I."/>
            <person name="Scazzocchio C."/>
            <person name="Seiboth B."/>
            <person name="vanKuyk P.A."/>
            <person name="Wortman J."/>
            <person name="Dyer P.S."/>
            <person name="Grigoriev I.V."/>
        </authorList>
    </citation>
    <scope>NUCLEOTIDE SEQUENCE [LARGE SCALE GENOMIC DNA]</scope>
    <source>
        <strain evidence="3">CBS 101740 / IMI 381727 / IBT 21946</strain>
    </source>
</reference>
<keyword evidence="1" id="KW-0732">Signal</keyword>
<dbReference type="EMBL" id="KV878683">
    <property type="protein sequence ID" value="OJJ72437.1"/>
    <property type="molecule type" value="Genomic_DNA"/>
</dbReference>
<evidence type="ECO:0000313" key="3">
    <source>
        <dbReference type="Proteomes" id="UP000184499"/>
    </source>
</evidence>
<gene>
    <name evidence="2" type="ORF">ASPBRDRAFT_54280</name>
</gene>
<proteinExistence type="predicted"/>
<accession>A0A1L9ULA3</accession>
<sequence length="169" mass="18338">MQGHPFSFLTSHAPITVSFLLAFPADPHACASGGWPTYNWAHLGHLTISRLVRCCPAPQLVRYASDCKNARKLTEHMQWYVLLCKGLLPEDYSSKPPQLRGCKWQRKFPPPASIPARDDGIHPTDHCGCEVAKEAAGGSLDEAAFPTHVAALLPGPAGQFAPREGASEN</sequence>